<sequence>MAQTLPSTSVPAVPLSHTEMLYKSDVSGKAETATQYLSLDISVGSKSFEGSATVDTESSEVASFTGRLYADDASKLYKNTVTFSFDSKSDKFIVSFFDDKDKKLGFLEAGAIKNVKGTGKGTGNWS</sequence>
<evidence type="ECO:0000313" key="1">
    <source>
        <dbReference type="EMBL" id="KAJ7571763.1"/>
    </source>
</evidence>
<dbReference type="Proteomes" id="UP001162992">
    <property type="component" value="Chromosome 1"/>
</dbReference>
<dbReference type="EMBL" id="CM055092">
    <property type="protein sequence ID" value="KAJ7571763.1"/>
    <property type="molecule type" value="Genomic_DNA"/>
</dbReference>
<keyword evidence="2" id="KW-1185">Reference proteome</keyword>
<comment type="caution">
    <text evidence="1">The sequence shown here is derived from an EMBL/GenBank/DDBJ whole genome shotgun (WGS) entry which is preliminary data.</text>
</comment>
<gene>
    <name evidence="1" type="ORF">O6H91_01G176200</name>
</gene>
<protein>
    <submittedName>
        <fullName evidence="1">Uncharacterized protein</fullName>
    </submittedName>
</protein>
<reference evidence="2" key="1">
    <citation type="journal article" date="2024" name="Proc. Natl. Acad. Sci. U.S.A.">
        <title>Extraordinary preservation of gene collinearity over three hundred million years revealed in homosporous lycophytes.</title>
        <authorList>
            <person name="Li C."/>
            <person name="Wickell D."/>
            <person name="Kuo L.Y."/>
            <person name="Chen X."/>
            <person name="Nie B."/>
            <person name="Liao X."/>
            <person name="Peng D."/>
            <person name="Ji J."/>
            <person name="Jenkins J."/>
            <person name="Williams M."/>
            <person name="Shu S."/>
            <person name="Plott C."/>
            <person name="Barry K."/>
            <person name="Rajasekar S."/>
            <person name="Grimwood J."/>
            <person name="Han X."/>
            <person name="Sun S."/>
            <person name="Hou Z."/>
            <person name="He W."/>
            <person name="Dai G."/>
            <person name="Sun C."/>
            <person name="Schmutz J."/>
            <person name="Leebens-Mack J.H."/>
            <person name="Li F.W."/>
            <person name="Wang L."/>
        </authorList>
    </citation>
    <scope>NUCLEOTIDE SEQUENCE [LARGE SCALE GENOMIC DNA]</scope>
    <source>
        <strain evidence="2">cv. PW_Plant_1</strain>
    </source>
</reference>
<accession>A0ACC2EZ73</accession>
<proteinExistence type="predicted"/>
<name>A0ACC2EZ73_DIPCM</name>
<evidence type="ECO:0000313" key="2">
    <source>
        <dbReference type="Proteomes" id="UP001162992"/>
    </source>
</evidence>
<organism evidence="1 2">
    <name type="scientific">Diphasiastrum complanatum</name>
    <name type="common">Issler's clubmoss</name>
    <name type="synonym">Lycopodium complanatum</name>
    <dbReference type="NCBI Taxonomy" id="34168"/>
    <lineage>
        <taxon>Eukaryota</taxon>
        <taxon>Viridiplantae</taxon>
        <taxon>Streptophyta</taxon>
        <taxon>Embryophyta</taxon>
        <taxon>Tracheophyta</taxon>
        <taxon>Lycopodiopsida</taxon>
        <taxon>Lycopodiales</taxon>
        <taxon>Lycopodiaceae</taxon>
        <taxon>Lycopodioideae</taxon>
        <taxon>Diphasiastrum</taxon>
    </lineage>
</organism>